<protein>
    <recommendedName>
        <fullName evidence="4">Beta-lactamase-inhibitor-like, PepSY-like</fullName>
    </recommendedName>
</protein>
<dbReference type="Proteomes" id="UP001430919">
    <property type="component" value="Unassembled WGS sequence"/>
</dbReference>
<dbReference type="SUPFAM" id="SSF160574">
    <property type="entry name" value="BT0923-like"/>
    <property type="match status" value="1"/>
</dbReference>
<evidence type="ECO:0008006" key="4">
    <source>
        <dbReference type="Google" id="ProtNLM"/>
    </source>
</evidence>
<dbReference type="EMBL" id="JAJJMO010000001">
    <property type="protein sequence ID" value="MCC9074427.1"/>
    <property type="molecule type" value="Genomic_DNA"/>
</dbReference>
<organism evidence="2 3">
    <name type="scientific">Flavobacterium pisciphilum</name>
    <dbReference type="NCBI Taxonomy" id="2893755"/>
    <lineage>
        <taxon>Bacteria</taxon>
        <taxon>Pseudomonadati</taxon>
        <taxon>Bacteroidota</taxon>
        <taxon>Flavobacteriia</taxon>
        <taxon>Flavobacteriales</taxon>
        <taxon>Flavobacteriaceae</taxon>
        <taxon>Flavobacterium</taxon>
    </lineage>
</organism>
<name>A0ABS8N088_9FLAO</name>
<keyword evidence="3" id="KW-1185">Reference proteome</keyword>
<comment type="caution">
    <text evidence="2">The sequence shown here is derived from an EMBL/GenBank/DDBJ whole genome shotgun (WGS) entry which is preliminary data.</text>
</comment>
<feature type="chain" id="PRO_5046035453" description="Beta-lactamase-inhibitor-like, PepSY-like" evidence="1">
    <location>
        <begin position="21"/>
        <end position="195"/>
    </location>
</feature>
<reference evidence="2" key="1">
    <citation type="submission" date="2021-11" db="EMBL/GenBank/DDBJ databases">
        <title>Description of novel Flavobacterium species.</title>
        <authorList>
            <person name="Saticioglu I.B."/>
            <person name="Ay H."/>
            <person name="Altun S."/>
            <person name="Duman M."/>
        </authorList>
    </citation>
    <scope>NUCLEOTIDE SEQUENCE</scope>
    <source>
        <strain evidence="2">F-65</strain>
    </source>
</reference>
<proteinExistence type="predicted"/>
<evidence type="ECO:0000256" key="1">
    <source>
        <dbReference type="SAM" id="SignalP"/>
    </source>
</evidence>
<gene>
    <name evidence="2" type="ORF">LNQ49_22825</name>
</gene>
<evidence type="ECO:0000313" key="3">
    <source>
        <dbReference type="Proteomes" id="UP001430919"/>
    </source>
</evidence>
<dbReference type="RefSeq" id="WP_229991238.1">
    <property type="nucleotide sequence ID" value="NZ_JAJJMO010000001.1"/>
</dbReference>
<sequence length="195" mass="21968">MKNVILLVAAIMATVSISQAQTAQEAQVKNEIKAVSKRDPNAKAEKKNLRMELHKLEGQDVSNSTKNQFATDFGNIPNAKWKRSNYYDEVAFMKNGVSSTAFYDFKSQLVGTTMHEKFTDLPANAQKAINDKYKGYAKGEVLYYEDNVNNDTDMILFDRQFDDADNYFVEISKDGKNSVLQVTKGGNVNYFTATK</sequence>
<keyword evidence="1" id="KW-0732">Signal</keyword>
<evidence type="ECO:0000313" key="2">
    <source>
        <dbReference type="EMBL" id="MCC9074427.1"/>
    </source>
</evidence>
<dbReference type="Gene3D" id="3.10.450.360">
    <property type="match status" value="1"/>
</dbReference>
<accession>A0ABS8N088</accession>
<feature type="signal peptide" evidence="1">
    <location>
        <begin position="1"/>
        <end position="20"/>
    </location>
</feature>